<dbReference type="CDD" id="cd00884">
    <property type="entry name" value="beta_CA_cladeB"/>
    <property type="match status" value="1"/>
</dbReference>
<dbReference type="SUPFAM" id="SSF53056">
    <property type="entry name" value="beta-carbonic anhydrase, cab"/>
    <property type="match status" value="2"/>
</dbReference>
<dbReference type="SMART" id="SM00947">
    <property type="entry name" value="Pro_CA"/>
    <property type="match status" value="2"/>
</dbReference>
<keyword evidence="11" id="KW-1185">Reference proteome</keyword>
<dbReference type="FunFam" id="3.40.1050.10:FF:000003">
    <property type="entry name" value="Carbonic anhydrase"/>
    <property type="match status" value="1"/>
</dbReference>
<reference evidence="10 11" key="1">
    <citation type="journal article" date="2011" name="BMC Genomics">
        <title>Insight into cross-talk between intra-amoebal pathogens.</title>
        <authorList>
            <person name="Gimenez G."/>
            <person name="Bertelli C."/>
            <person name="Moliner C."/>
            <person name="Robert C."/>
            <person name="Raoult D."/>
            <person name="Fournier P.E."/>
            <person name="Greub G."/>
        </authorList>
    </citation>
    <scope>NUCLEOTIDE SEQUENCE [LARGE SCALE GENOMIC DNA]</scope>
    <source>
        <strain evidence="10 11">LLAP12</strain>
    </source>
</reference>
<dbReference type="AlphaFoldDB" id="G9ES02"/>
<dbReference type="Proteomes" id="UP000002770">
    <property type="component" value="Unassembled WGS sequence"/>
</dbReference>
<organism evidence="10 11">
    <name type="scientific">Legionella drancourtii LLAP12</name>
    <dbReference type="NCBI Taxonomy" id="658187"/>
    <lineage>
        <taxon>Bacteria</taxon>
        <taxon>Pseudomonadati</taxon>
        <taxon>Pseudomonadota</taxon>
        <taxon>Gammaproteobacteria</taxon>
        <taxon>Legionellales</taxon>
        <taxon>Legionellaceae</taxon>
        <taxon>Legionella</taxon>
    </lineage>
</organism>
<dbReference type="GO" id="GO:0004089">
    <property type="term" value="F:carbonate dehydratase activity"/>
    <property type="evidence" value="ECO:0007669"/>
    <property type="project" value="UniProtKB-EC"/>
</dbReference>
<proteinExistence type="inferred from homology"/>
<evidence type="ECO:0000256" key="3">
    <source>
        <dbReference type="ARBA" id="ARBA00014628"/>
    </source>
</evidence>
<comment type="catalytic activity">
    <reaction evidence="8">
        <text>hydrogencarbonate + H(+) = CO2 + H2O</text>
        <dbReference type="Rhea" id="RHEA:10748"/>
        <dbReference type="ChEBI" id="CHEBI:15377"/>
        <dbReference type="ChEBI" id="CHEBI:15378"/>
        <dbReference type="ChEBI" id="CHEBI:16526"/>
        <dbReference type="ChEBI" id="CHEBI:17544"/>
        <dbReference type="EC" id="4.2.1.1"/>
    </reaction>
</comment>
<evidence type="ECO:0000256" key="6">
    <source>
        <dbReference type="ARBA" id="ARBA00023239"/>
    </source>
</evidence>
<dbReference type="PANTHER" id="PTHR11002:SF76">
    <property type="entry name" value="CARBONIC ANHYDRASE"/>
    <property type="match status" value="1"/>
</dbReference>
<feature type="binding site" evidence="9">
    <location>
        <position position="255"/>
    </location>
    <ligand>
        <name>Zn(2+)</name>
        <dbReference type="ChEBI" id="CHEBI:29105"/>
    </ligand>
</feature>
<dbReference type="OrthoDB" id="9797527at2"/>
<dbReference type="EC" id="4.2.1.1" evidence="2"/>
<dbReference type="HOGENOM" id="CLU_484671_0_0_6"/>
<dbReference type="InterPro" id="IPR036874">
    <property type="entry name" value="Carbonic_anhydrase_sf"/>
</dbReference>
<evidence type="ECO:0000256" key="4">
    <source>
        <dbReference type="ARBA" id="ARBA00022723"/>
    </source>
</evidence>
<dbReference type="PROSITE" id="PS00705">
    <property type="entry name" value="PROK_CO2_ANHYDRASE_2"/>
    <property type="match status" value="2"/>
</dbReference>
<gene>
    <name evidence="10" type="ORF">LDG_8074</name>
</gene>
<evidence type="ECO:0000256" key="9">
    <source>
        <dbReference type="PIRSR" id="PIRSR601765-1"/>
    </source>
</evidence>
<evidence type="ECO:0000256" key="1">
    <source>
        <dbReference type="ARBA" id="ARBA00006217"/>
    </source>
</evidence>
<dbReference type="InParanoid" id="G9ES02"/>
<dbReference type="PROSITE" id="PS00704">
    <property type="entry name" value="PROK_CO2_ANHYDRASE_1"/>
    <property type="match status" value="2"/>
</dbReference>
<feature type="binding site" evidence="9">
    <location>
        <position position="257"/>
    </location>
    <ligand>
        <name>Zn(2+)</name>
        <dbReference type="ChEBI" id="CHEBI:29105"/>
    </ligand>
</feature>
<evidence type="ECO:0000256" key="2">
    <source>
        <dbReference type="ARBA" id="ARBA00012925"/>
    </source>
</evidence>
<dbReference type="PANTHER" id="PTHR11002">
    <property type="entry name" value="CARBONIC ANHYDRASE"/>
    <property type="match status" value="1"/>
</dbReference>
<evidence type="ECO:0000313" key="11">
    <source>
        <dbReference type="Proteomes" id="UP000002770"/>
    </source>
</evidence>
<accession>G9ES02</accession>
<feature type="binding site" evidence="9">
    <location>
        <position position="317"/>
    </location>
    <ligand>
        <name>Zn(2+)</name>
        <dbReference type="ChEBI" id="CHEBI:29105"/>
    </ligand>
</feature>
<comment type="cofactor">
    <cofactor evidence="9">
        <name>Zn(2+)</name>
        <dbReference type="ChEBI" id="CHEBI:29105"/>
    </cofactor>
    <text evidence="9">Binds 1 zinc ion per subunit.</text>
</comment>
<keyword evidence="5 9" id="KW-0862">Zinc</keyword>
<sequence length="562" mass="62264">MYATLIGLLKGIQHFKAHAYEEKKKLFSLLVNGQKPSTLFITCSDSRIIPALITNSDPGNLFVGRNVGNVIPLPSSESSSIAAVIEYAVKVLDVQEIVVCGHTHCGAMNSLHTPHLEEILPTVAGWLAETKSQLHEHTDSEIHSLTKASEENILNQIKNLHAYPAIIEKLEQSQLSIHGWLYEFETGQIRAYESSSKQFVAIDEVKPNVSHDKTPLTCKLVEGVRHFKAHEYLQKKELFTSLTGGQSPKALVIACADSRITPTLITNTEPGEIFVVRNVGNIVPPHSSIPSGEAAAIEYALKVLQIKNIIVCGHSHCGAMQGLLTPDLEKDLPAVASWLIYAKPTLERLKEKHHESSEHPLVCATKENTLVQINNLKTHPIVIEKLTNNELQIYAWFYDFEAGEVLIYDQEIGDFISFDDTVTKVFLSEEVLAKMNAIVEEEAMSYLTSLASPTTEEAYKLVMPILNTIKLTGISVIWEYIKTPVTIRLDAEFGGLCPHPNDKRFTSLVEKSLEVKLAGVRLLQKQLMDSPAYRQVCSQTSPLFMTMPKAEPGEKVSNGLGL</sequence>
<dbReference type="Gene3D" id="3.40.1050.10">
    <property type="entry name" value="Carbonic anhydrase"/>
    <property type="match status" value="2"/>
</dbReference>
<dbReference type="InterPro" id="IPR001765">
    <property type="entry name" value="Carbonic_anhydrase"/>
</dbReference>
<keyword evidence="4 9" id="KW-0479">Metal-binding</keyword>
<protein>
    <recommendedName>
        <fullName evidence="3">Carbonic anhydrase</fullName>
        <ecNumber evidence="2">4.2.1.1</ecNumber>
    </recommendedName>
    <alternativeName>
        <fullName evidence="7">Carbonate dehydratase</fullName>
    </alternativeName>
</protein>
<dbReference type="RefSeq" id="WP_006871958.1">
    <property type="nucleotide sequence ID" value="NZ_JH413843.1"/>
</dbReference>
<dbReference type="STRING" id="658187.LDG_8074"/>
<dbReference type="GO" id="GO:0015976">
    <property type="term" value="P:carbon utilization"/>
    <property type="evidence" value="ECO:0007669"/>
    <property type="project" value="InterPro"/>
</dbReference>
<name>G9ES02_9GAMM</name>
<dbReference type="eggNOG" id="COG0288">
    <property type="taxonomic scope" value="Bacteria"/>
</dbReference>
<dbReference type="InterPro" id="IPR015892">
    <property type="entry name" value="Carbonic_anhydrase_CS"/>
</dbReference>
<evidence type="ECO:0000256" key="5">
    <source>
        <dbReference type="ARBA" id="ARBA00022833"/>
    </source>
</evidence>
<keyword evidence="6" id="KW-0456">Lyase</keyword>
<feature type="binding site" evidence="9">
    <location>
        <position position="314"/>
    </location>
    <ligand>
        <name>Zn(2+)</name>
        <dbReference type="ChEBI" id="CHEBI:29105"/>
    </ligand>
</feature>
<comment type="similarity">
    <text evidence="1">Belongs to the beta-class carbonic anhydrase family.</text>
</comment>
<evidence type="ECO:0000256" key="7">
    <source>
        <dbReference type="ARBA" id="ARBA00031969"/>
    </source>
</evidence>
<evidence type="ECO:0000313" key="10">
    <source>
        <dbReference type="EMBL" id="EHL29783.1"/>
    </source>
</evidence>
<evidence type="ECO:0000256" key="8">
    <source>
        <dbReference type="ARBA" id="ARBA00048348"/>
    </source>
</evidence>
<dbReference type="InterPro" id="IPR045066">
    <property type="entry name" value="Beta_CA_cladeB"/>
</dbReference>
<dbReference type="EMBL" id="JH413843">
    <property type="protein sequence ID" value="EHL29783.1"/>
    <property type="molecule type" value="Genomic_DNA"/>
</dbReference>
<dbReference type="Pfam" id="PF00484">
    <property type="entry name" value="Pro_CA"/>
    <property type="match status" value="2"/>
</dbReference>
<dbReference type="GO" id="GO:0008270">
    <property type="term" value="F:zinc ion binding"/>
    <property type="evidence" value="ECO:0007669"/>
    <property type="project" value="InterPro"/>
</dbReference>